<accession>A0ABQ3TR13</accession>
<gene>
    <name evidence="1" type="ORF">Sspor_80480</name>
</gene>
<reference evidence="2" key="1">
    <citation type="submission" date="2023-07" db="EMBL/GenBank/DDBJ databases">
        <title>Whole genome shotgun sequence of Streptomyces spororaveus NBRC 15456.</title>
        <authorList>
            <person name="Komaki H."/>
            <person name="Tamura T."/>
        </authorList>
    </citation>
    <scope>NUCLEOTIDE SEQUENCE [LARGE SCALE GENOMIC DNA]</scope>
    <source>
        <strain evidence="2">NBRC 15456</strain>
    </source>
</reference>
<evidence type="ECO:0000313" key="2">
    <source>
        <dbReference type="Proteomes" id="UP000608522"/>
    </source>
</evidence>
<name>A0ABQ3TR13_9ACTN</name>
<evidence type="ECO:0000313" key="1">
    <source>
        <dbReference type="EMBL" id="GHI82487.1"/>
    </source>
</evidence>
<sequence length="75" mass="7874">MRIGAGGQGTGPSSIMTGNLSHACESGSVVRSRVDSADESCQSFNYLAEPAGWVEWAHSGNPSTVVAYPPLHPHY</sequence>
<dbReference type="Proteomes" id="UP000608522">
    <property type="component" value="Unassembled WGS sequence"/>
</dbReference>
<protein>
    <submittedName>
        <fullName evidence="1">Uncharacterized protein</fullName>
    </submittedName>
</protein>
<proteinExistence type="predicted"/>
<dbReference type="EMBL" id="BNED01000005">
    <property type="protein sequence ID" value="GHI82487.1"/>
    <property type="molecule type" value="Genomic_DNA"/>
</dbReference>
<comment type="caution">
    <text evidence="1">The sequence shown here is derived from an EMBL/GenBank/DDBJ whole genome shotgun (WGS) entry which is preliminary data.</text>
</comment>
<organism evidence="1 2">
    <name type="scientific">Streptomyces spororaveus</name>
    <dbReference type="NCBI Taxonomy" id="284039"/>
    <lineage>
        <taxon>Bacteria</taxon>
        <taxon>Bacillati</taxon>
        <taxon>Actinomycetota</taxon>
        <taxon>Actinomycetes</taxon>
        <taxon>Kitasatosporales</taxon>
        <taxon>Streptomycetaceae</taxon>
        <taxon>Streptomyces</taxon>
    </lineage>
</organism>
<keyword evidence="2" id="KW-1185">Reference proteome</keyword>